<dbReference type="Pfam" id="PF02817">
    <property type="entry name" value="E3_binding"/>
    <property type="match status" value="1"/>
</dbReference>
<dbReference type="Gene3D" id="3.40.50.1820">
    <property type="entry name" value="alpha/beta hydrolase"/>
    <property type="match status" value="1"/>
</dbReference>
<dbReference type="RefSeq" id="WP_149235597.1">
    <property type="nucleotide sequence ID" value="NZ_JALJXJ010000029.1"/>
</dbReference>
<dbReference type="Proteomes" id="UP000324927">
    <property type="component" value="Unassembled WGS sequence"/>
</dbReference>
<evidence type="ECO:0000313" key="5">
    <source>
        <dbReference type="EMBL" id="KAA0586515.1"/>
    </source>
</evidence>
<comment type="similarity">
    <text evidence="1">Belongs to the 2-oxoacid dehydrogenase family.</text>
</comment>
<dbReference type="GO" id="GO:0006086">
    <property type="term" value="P:pyruvate decarboxylation to acetyl-CoA"/>
    <property type="evidence" value="ECO:0007669"/>
    <property type="project" value="InterPro"/>
</dbReference>
<dbReference type="Pfam" id="PF00364">
    <property type="entry name" value="Biotin_lipoyl"/>
    <property type="match status" value="2"/>
</dbReference>
<dbReference type="InterPro" id="IPR004167">
    <property type="entry name" value="PSBD"/>
</dbReference>
<evidence type="ECO:0000259" key="3">
    <source>
        <dbReference type="PROSITE" id="PS50968"/>
    </source>
</evidence>
<evidence type="ECO:0000313" key="6">
    <source>
        <dbReference type="Proteomes" id="UP000324927"/>
    </source>
</evidence>
<keyword evidence="5" id="KW-0378">Hydrolase</keyword>
<feature type="domain" description="Lipoyl-binding" evidence="3">
    <location>
        <begin position="8"/>
        <end position="83"/>
    </location>
</feature>
<dbReference type="InterPro" id="IPR036625">
    <property type="entry name" value="E3-bd_dom_sf"/>
</dbReference>
<sequence length="531" mass="55067">MTTLSTTNLTLTMPRLGETMEEGVIVGWLVVPGQQFRRGDAILELETDKTVVEYPALGDGRLEETLVSTGDRVPVGAPIARVAVLSADEWAAALPDGAETEASPTTANTTRSPSILAMPRLGETMEEGVIVGWLVGEGESYARGASILEIETDKTVAEVPALSDGRLLRILAQPGERIAVGTPIAEVDGEVEEAVAPNGAPAAVTAAAAPVDNGTGTQGPERRSDSRLRATPTARRMARQRGVALDTLRGSGRRGRIERADVERAAGLKGPAPADLRWLDTPAGRLAYAQAGNAGPVHLLVHGFAGDRTAWANLGSGLARSGKRAVMPDLPGHGATGIEAADVDGLAAAVTALAESLPGPLVLVGHSLGAAAAVHAARRLGDRVARLVLLTPAGCGPRIGAEFVHGMAAAETTGEVSHLLRLLGPRGGQLSDAALAAMAREMGRGRLRGLAAALATPDGRQRIDLLRPLAELAERIPVCAVFGLDDRIVPPTDALNLPPRVAAHFLPTGHMPQWDAPREVAALISEETPHG</sequence>
<name>A0A5A9FY50_AZOLI</name>
<dbReference type="OrthoDB" id="7258021at2"/>
<dbReference type="PANTHER" id="PTHR23151">
    <property type="entry name" value="DIHYDROLIPOAMIDE ACETYL/SUCCINYL-TRANSFERASE-RELATED"/>
    <property type="match status" value="1"/>
</dbReference>
<dbReference type="Gene3D" id="4.10.320.10">
    <property type="entry name" value="E3-binding domain"/>
    <property type="match status" value="1"/>
</dbReference>
<comment type="caution">
    <text evidence="5">The sequence shown here is derived from an EMBL/GenBank/DDBJ whole genome shotgun (WGS) entry which is preliminary data.</text>
</comment>
<keyword evidence="6" id="KW-1185">Reference proteome</keyword>
<organism evidence="5 6">
    <name type="scientific">Azospirillum lipoferum</name>
    <dbReference type="NCBI Taxonomy" id="193"/>
    <lineage>
        <taxon>Bacteria</taxon>
        <taxon>Pseudomonadati</taxon>
        <taxon>Pseudomonadota</taxon>
        <taxon>Alphaproteobacteria</taxon>
        <taxon>Rhodospirillales</taxon>
        <taxon>Azospirillaceae</taxon>
        <taxon>Azospirillum</taxon>
    </lineage>
</organism>
<dbReference type="CDD" id="cd06849">
    <property type="entry name" value="lipoyl_domain"/>
    <property type="match status" value="2"/>
</dbReference>
<dbReference type="InterPro" id="IPR029058">
    <property type="entry name" value="AB_hydrolase_fold"/>
</dbReference>
<feature type="region of interest" description="Disordered" evidence="2">
    <location>
        <begin position="206"/>
        <end position="239"/>
    </location>
</feature>
<dbReference type="InterPro" id="IPR000073">
    <property type="entry name" value="AB_hydrolase_1"/>
</dbReference>
<dbReference type="AlphaFoldDB" id="A0A5A9FY50"/>
<proteinExistence type="inferred from homology"/>
<reference evidence="5 6" key="1">
    <citation type="submission" date="2019-08" db="EMBL/GenBank/DDBJ databases">
        <authorList>
            <person name="Grouzdev D."/>
            <person name="Tikhonova E."/>
            <person name="Kravchenko I."/>
        </authorList>
    </citation>
    <scope>NUCLEOTIDE SEQUENCE [LARGE SCALE GENOMIC DNA]</scope>
    <source>
        <strain evidence="5 6">59b</strain>
    </source>
</reference>
<evidence type="ECO:0000256" key="2">
    <source>
        <dbReference type="SAM" id="MobiDB-lite"/>
    </source>
</evidence>
<feature type="domain" description="Lipoyl-binding" evidence="3">
    <location>
        <begin position="113"/>
        <end position="188"/>
    </location>
</feature>
<dbReference type="GO" id="GO:0016787">
    <property type="term" value="F:hydrolase activity"/>
    <property type="evidence" value="ECO:0007669"/>
    <property type="project" value="UniProtKB-KW"/>
</dbReference>
<dbReference type="Gene3D" id="2.40.50.100">
    <property type="match status" value="2"/>
</dbReference>
<dbReference type="PANTHER" id="PTHR23151:SF90">
    <property type="entry name" value="DIHYDROLIPOYLLYSINE-RESIDUE ACETYLTRANSFERASE COMPONENT OF PYRUVATE DEHYDROGENASE COMPLEX, MITOCHONDRIAL-RELATED"/>
    <property type="match status" value="1"/>
</dbReference>
<dbReference type="Pfam" id="PF12697">
    <property type="entry name" value="Abhydrolase_6"/>
    <property type="match status" value="1"/>
</dbReference>
<dbReference type="SUPFAM" id="SSF53474">
    <property type="entry name" value="alpha/beta-Hydrolases"/>
    <property type="match status" value="1"/>
</dbReference>
<protein>
    <submittedName>
        <fullName evidence="5">Alpha/beta fold hydrolase</fullName>
    </submittedName>
</protein>
<accession>A0A5A9FY50</accession>
<dbReference type="PRINTS" id="PR00111">
    <property type="entry name" value="ABHYDROLASE"/>
</dbReference>
<dbReference type="SUPFAM" id="SSF47005">
    <property type="entry name" value="Peripheral subunit-binding domain of 2-oxo acid dehydrogenase complex"/>
    <property type="match status" value="1"/>
</dbReference>
<dbReference type="GO" id="GO:0016746">
    <property type="term" value="F:acyltransferase activity"/>
    <property type="evidence" value="ECO:0007669"/>
    <property type="project" value="InterPro"/>
</dbReference>
<dbReference type="GO" id="GO:0045254">
    <property type="term" value="C:pyruvate dehydrogenase complex"/>
    <property type="evidence" value="ECO:0007669"/>
    <property type="project" value="InterPro"/>
</dbReference>
<dbReference type="InterPro" id="IPR011053">
    <property type="entry name" value="Single_hybrid_motif"/>
</dbReference>
<dbReference type="PROSITE" id="PS51826">
    <property type="entry name" value="PSBD"/>
    <property type="match status" value="1"/>
</dbReference>
<evidence type="ECO:0000259" key="4">
    <source>
        <dbReference type="PROSITE" id="PS51826"/>
    </source>
</evidence>
<dbReference type="InterPro" id="IPR045257">
    <property type="entry name" value="E2/Pdx1"/>
</dbReference>
<gene>
    <name evidence="5" type="ORF">FZ942_34740</name>
</gene>
<dbReference type="EMBL" id="VTTN01000032">
    <property type="protein sequence ID" value="KAA0586515.1"/>
    <property type="molecule type" value="Genomic_DNA"/>
</dbReference>
<dbReference type="PROSITE" id="PS50968">
    <property type="entry name" value="BIOTINYL_LIPOYL"/>
    <property type="match status" value="2"/>
</dbReference>
<feature type="domain" description="Peripheral subunit-binding (PSBD)" evidence="4">
    <location>
        <begin position="229"/>
        <end position="266"/>
    </location>
</feature>
<evidence type="ECO:0000256" key="1">
    <source>
        <dbReference type="ARBA" id="ARBA00007317"/>
    </source>
</evidence>
<dbReference type="InterPro" id="IPR000089">
    <property type="entry name" value="Biotin_lipoyl"/>
</dbReference>
<dbReference type="SUPFAM" id="SSF51230">
    <property type="entry name" value="Single hybrid motif"/>
    <property type="match status" value="2"/>
</dbReference>